<feature type="domain" description="Integrase catalytic" evidence="2">
    <location>
        <begin position="1"/>
        <end position="92"/>
    </location>
</feature>
<dbReference type="SUPFAM" id="SSF53098">
    <property type="entry name" value="Ribonuclease H-like"/>
    <property type="match status" value="1"/>
</dbReference>
<dbReference type="GO" id="GO:0003676">
    <property type="term" value="F:nucleic acid binding"/>
    <property type="evidence" value="ECO:0007669"/>
    <property type="project" value="InterPro"/>
</dbReference>
<organism evidence="3 4">
    <name type="scientific">Drosophila navojoa</name>
    <name type="common">Fruit fly</name>
    <dbReference type="NCBI Taxonomy" id="7232"/>
    <lineage>
        <taxon>Eukaryota</taxon>
        <taxon>Metazoa</taxon>
        <taxon>Ecdysozoa</taxon>
        <taxon>Arthropoda</taxon>
        <taxon>Hexapoda</taxon>
        <taxon>Insecta</taxon>
        <taxon>Pterygota</taxon>
        <taxon>Neoptera</taxon>
        <taxon>Endopterygota</taxon>
        <taxon>Diptera</taxon>
        <taxon>Brachycera</taxon>
        <taxon>Muscomorpha</taxon>
        <taxon>Ephydroidea</taxon>
        <taxon>Drosophilidae</taxon>
        <taxon>Drosophila</taxon>
    </lineage>
</organism>
<dbReference type="EMBL" id="LSRL02001921">
    <property type="protein sequence ID" value="TDG38790.1"/>
    <property type="molecule type" value="Genomic_DNA"/>
</dbReference>
<keyword evidence="4" id="KW-1185">Reference proteome</keyword>
<dbReference type="PANTHER" id="PTHR37984">
    <property type="entry name" value="PROTEIN CBG26694"/>
    <property type="match status" value="1"/>
</dbReference>
<proteinExistence type="predicted"/>
<protein>
    <recommendedName>
        <fullName evidence="2">Integrase catalytic domain-containing protein</fullName>
    </recommendedName>
</protein>
<feature type="region of interest" description="Disordered" evidence="1">
    <location>
        <begin position="176"/>
        <end position="204"/>
    </location>
</feature>
<name>A0A484ASE7_DRONA</name>
<dbReference type="PANTHER" id="PTHR37984:SF5">
    <property type="entry name" value="PROTEIN NYNRIN-LIKE"/>
    <property type="match status" value="1"/>
</dbReference>
<reference evidence="3 4" key="1">
    <citation type="journal article" date="2019" name="J. Hered.">
        <title>An Improved Genome Assembly for Drosophila navojoa, the Basal Species in the mojavensis Cluster.</title>
        <authorList>
            <person name="Vanderlinde T."/>
            <person name="Dupim E.G."/>
            <person name="Nazario-Yepiz N.O."/>
            <person name="Carvalho A.B."/>
        </authorList>
    </citation>
    <scope>NUCLEOTIDE SEQUENCE [LARGE SCALE GENOMIC DNA]</scope>
    <source>
        <strain evidence="3">Navoj_Jal97</strain>
        <tissue evidence="3">Whole organism</tissue>
    </source>
</reference>
<dbReference type="InterPro" id="IPR012337">
    <property type="entry name" value="RNaseH-like_sf"/>
</dbReference>
<sequence length="204" mass="23289">MFICDNGAQFASKGVRSFMESLGVQLQFTAPYSPRENPTERTNRTVKTMIAQYIEGHQSSWDVLLPEISLAINSSVADSTGFTPAFLMMGREPRLPSALYDEVTPGLATREVDLTTRKETMKEIFEVVRNNLQKKDQGRYYNLRRREWRPALGSMVLLWQYQLSSAAEGFAAKLTPKFDGPYRETEEEEGFDRPKSNMDTPLEE</sequence>
<comment type="caution">
    <text evidence="3">The sequence shown here is derived from an EMBL/GenBank/DDBJ whole genome shotgun (WGS) entry which is preliminary data.</text>
</comment>
<dbReference type="GO" id="GO:0015074">
    <property type="term" value="P:DNA integration"/>
    <property type="evidence" value="ECO:0007669"/>
    <property type="project" value="InterPro"/>
</dbReference>
<evidence type="ECO:0000313" key="4">
    <source>
        <dbReference type="Proteomes" id="UP000295192"/>
    </source>
</evidence>
<dbReference type="InterPro" id="IPR001584">
    <property type="entry name" value="Integrase_cat-core"/>
</dbReference>
<dbReference type="InterPro" id="IPR050951">
    <property type="entry name" value="Retrovirus_Pol_polyprotein"/>
</dbReference>
<gene>
    <name evidence="3" type="ORF">AWZ03_014789</name>
</gene>
<dbReference type="PROSITE" id="PS50994">
    <property type="entry name" value="INTEGRASE"/>
    <property type="match status" value="1"/>
</dbReference>
<dbReference type="Proteomes" id="UP000295192">
    <property type="component" value="Unassembled WGS sequence"/>
</dbReference>
<dbReference type="STRING" id="7232.A0A484ASE7"/>
<dbReference type="Gene3D" id="3.30.420.10">
    <property type="entry name" value="Ribonuclease H-like superfamily/Ribonuclease H"/>
    <property type="match status" value="1"/>
</dbReference>
<accession>A0A484ASE7</accession>
<dbReference type="OMA" id="CYGHELR"/>
<dbReference type="AlphaFoldDB" id="A0A484ASE7"/>
<evidence type="ECO:0000259" key="2">
    <source>
        <dbReference type="PROSITE" id="PS50994"/>
    </source>
</evidence>
<evidence type="ECO:0000313" key="3">
    <source>
        <dbReference type="EMBL" id="TDG38790.1"/>
    </source>
</evidence>
<dbReference type="InterPro" id="IPR036397">
    <property type="entry name" value="RNaseH_sf"/>
</dbReference>
<evidence type="ECO:0000256" key="1">
    <source>
        <dbReference type="SAM" id="MobiDB-lite"/>
    </source>
</evidence>